<keyword evidence="1" id="KW-1133">Transmembrane helix</keyword>
<accession>A0A645DSR0</accession>
<dbReference type="AlphaFoldDB" id="A0A645DSR0"/>
<keyword evidence="1" id="KW-0472">Membrane</keyword>
<dbReference type="EMBL" id="VSSQ01039454">
    <property type="protein sequence ID" value="MPM92520.1"/>
    <property type="molecule type" value="Genomic_DNA"/>
</dbReference>
<comment type="caution">
    <text evidence="2">The sequence shown here is derived from an EMBL/GenBank/DDBJ whole genome shotgun (WGS) entry which is preliminary data.</text>
</comment>
<evidence type="ECO:0000313" key="2">
    <source>
        <dbReference type="EMBL" id="MPM92520.1"/>
    </source>
</evidence>
<evidence type="ECO:0000256" key="1">
    <source>
        <dbReference type="SAM" id="Phobius"/>
    </source>
</evidence>
<reference evidence="2" key="1">
    <citation type="submission" date="2019-08" db="EMBL/GenBank/DDBJ databases">
        <authorList>
            <person name="Kucharzyk K."/>
            <person name="Murdoch R.W."/>
            <person name="Higgins S."/>
            <person name="Loffler F."/>
        </authorList>
    </citation>
    <scope>NUCLEOTIDE SEQUENCE</scope>
</reference>
<proteinExistence type="predicted"/>
<gene>
    <name evidence="2" type="ORF">SDC9_139655</name>
</gene>
<keyword evidence="1" id="KW-0812">Transmembrane</keyword>
<organism evidence="2">
    <name type="scientific">bioreactor metagenome</name>
    <dbReference type="NCBI Taxonomy" id="1076179"/>
    <lineage>
        <taxon>unclassified sequences</taxon>
        <taxon>metagenomes</taxon>
        <taxon>ecological metagenomes</taxon>
    </lineage>
</organism>
<sequence length="95" mass="10490">MYCSGPLDKSTCEDPCHVTLPGLLDAVGRHKDRTGEFVEFLLLILPCSAVVANEMGVFLKFRISIAGKHLTVRIDVDTLTLCLLQQLFKITKVVS</sequence>
<name>A0A645DSR0_9ZZZZ</name>
<protein>
    <submittedName>
        <fullName evidence="2">Uncharacterized protein</fullName>
    </submittedName>
</protein>
<feature type="transmembrane region" description="Helical" evidence="1">
    <location>
        <begin position="40"/>
        <end position="59"/>
    </location>
</feature>